<dbReference type="NCBIfam" id="NF041923">
    <property type="entry name" value="QatA"/>
    <property type="match status" value="1"/>
</dbReference>
<evidence type="ECO:0000259" key="1">
    <source>
        <dbReference type="Pfam" id="PF07693"/>
    </source>
</evidence>
<dbReference type="PANTHER" id="PTHR22674">
    <property type="entry name" value="NTPASE, KAP FAMILY P-LOOP DOMAIN-CONTAINING 1"/>
    <property type="match status" value="1"/>
</dbReference>
<reference evidence="2" key="1">
    <citation type="submission" date="2019-10" db="EMBL/GenBank/DDBJ databases">
        <title>Draft genome sequence of Panacibacter sp. KCS-6.</title>
        <authorList>
            <person name="Yim K.J."/>
        </authorList>
    </citation>
    <scope>NUCLEOTIDE SEQUENCE</scope>
    <source>
        <strain evidence="2">KCS-6</strain>
    </source>
</reference>
<dbReference type="PANTHER" id="PTHR22674:SF6">
    <property type="entry name" value="NTPASE KAP FAMILY P-LOOP DOMAIN-CONTAINING PROTEIN 1"/>
    <property type="match status" value="1"/>
</dbReference>
<protein>
    <recommendedName>
        <fullName evidence="1">KAP NTPase domain-containing protein</fullName>
    </recommendedName>
</protein>
<proteinExistence type="predicted"/>
<organism evidence="2 3">
    <name type="scientific">Limnovirga soli</name>
    <dbReference type="NCBI Taxonomy" id="2656915"/>
    <lineage>
        <taxon>Bacteria</taxon>
        <taxon>Pseudomonadati</taxon>
        <taxon>Bacteroidota</taxon>
        <taxon>Chitinophagia</taxon>
        <taxon>Chitinophagales</taxon>
        <taxon>Chitinophagaceae</taxon>
        <taxon>Limnovirga</taxon>
    </lineage>
</organism>
<keyword evidence="3" id="KW-1185">Reference proteome</keyword>
<dbReference type="EMBL" id="WHPF01000004">
    <property type="protein sequence ID" value="NNV55008.1"/>
    <property type="molecule type" value="Genomic_DNA"/>
</dbReference>
<dbReference type="AlphaFoldDB" id="A0A8J8JSQ5"/>
<feature type="domain" description="KAP NTPase" evidence="1">
    <location>
        <begin position="15"/>
        <end position="378"/>
    </location>
</feature>
<dbReference type="InterPro" id="IPR027417">
    <property type="entry name" value="P-loop_NTPase"/>
</dbReference>
<gene>
    <name evidence="2" type="ORF">GD597_06020</name>
</gene>
<dbReference type="InterPro" id="IPR011646">
    <property type="entry name" value="KAP_P-loop"/>
</dbReference>
<dbReference type="SUPFAM" id="SSF52540">
    <property type="entry name" value="P-loop containing nucleoside triphosphate hydrolases"/>
    <property type="match status" value="1"/>
</dbReference>
<comment type="caution">
    <text evidence="2">The sequence shown here is derived from an EMBL/GenBank/DDBJ whole genome shotgun (WGS) entry which is preliminary data.</text>
</comment>
<dbReference type="Proteomes" id="UP000598971">
    <property type="component" value="Unassembled WGS sequence"/>
</dbReference>
<accession>A0A8J8JSQ5</accession>
<sequence>MWNDKETDVDLLGHDKIAQTILEIINDNHLRPLTIGVYGDWGVGKSSILSLLQAKVLLEKQASVSKIHCILFNGWLFQDYEDAKTALMETVVTELARLQPRNEKIQKLAKSLFKRINWLKVAKVSAAAAMTFVTGLPATTLLGQMGGWINKGKELIGCKEGKESATDEESFLKEEEEESVTQQIEAFRKEFKKLIQTSKVDHIIILVDDLDRCLPKSVIEILEAIRLFLFVEGTTFVLSADEKMIEYAVREHFPNLPSDYQEYTKNYLEKLIQIPIRIPLLNKTQTGNYIKLLMLQHHLKHNYVQLKSVYEYYNKQKKRPYDAVDLSYEIISAAIGSDATELKETLLVADQLTPTLASGLKGNPRNIKRFMNTLFLRMRIARIYGLEEIVRMNVLAKLMLLERFQSKRFDALVDEVTTTINGISLTIEALEKKKFEGKEASTEGTKTPDKEDVTFREWLSLEPVITSVDLRPYIFISKEKAIGFDASSLFPENLQKIYEMLNSHSDLGLLSAEKQLADISTKERVMLFDKLESESRSSTDLKNIPDPINGLLRIIKIEKSLEERFVGLLVSFPPSELGPWVVTELSGIKTEGAKEKVKALFKTFEGQEQNRTLKAVAKQALK</sequence>
<dbReference type="InterPro" id="IPR049673">
    <property type="entry name" value="QatA"/>
</dbReference>
<dbReference type="InterPro" id="IPR052754">
    <property type="entry name" value="NTPase_KAP_P-loop"/>
</dbReference>
<dbReference type="Pfam" id="PF07693">
    <property type="entry name" value="KAP_NTPase"/>
    <property type="match status" value="1"/>
</dbReference>
<evidence type="ECO:0000313" key="2">
    <source>
        <dbReference type="EMBL" id="NNV55008.1"/>
    </source>
</evidence>
<name>A0A8J8JSQ5_9BACT</name>
<dbReference type="Gene3D" id="3.40.50.300">
    <property type="entry name" value="P-loop containing nucleotide triphosphate hydrolases"/>
    <property type="match status" value="1"/>
</dbReference>
<dbReference type="RefSeq" id="WP_171606939.1">
    <property type="nucleotide sequence ID" value="NZ_WHPF01000004.1"/>
</dbReference>
<evidence type="ECO:0000313" key="3">
    <source>
        <dbReference type="Proteomes" id="UP000598971"/>
    </source>
</evidence>